<dbReference type="FunFam" id="3.30.160.60:FF:000242">
    <property type="entry name" value="Endolytic murein transglycosylase"/>
    <property type="match status" value="1"/>
</dbReference>
<feature type="site" description="Important for catalytic activity" evidence="1">
    <location>
        <position position="218"/>
    </location>
</feature>
<keyword evidence="1 2" id="KW-0456">Lyase</keyword>
<evidence type="ECO:0000256" key="1">
    <source>
        <dbReference type="HAMAP-Rule" id="MF_02065"/>
    </source>
</evidence>
<comment type="catalytic activity">
    <reaction evidence="1">
        <text>a peptidoglycan chain = a peptidoglycan chain with N-acetyl-1,6-anhydromuramyl-[peptide] at the reducing end + a peptidoglycan chain with N-acetylglucosamine at the non-reducing end.</text>
        <dbReference type="EC" id="4.2.2.29"/>
    </reaction>
</comment>
<name>A0A078LAB8_CITKO</name>
<dbReference type="InterPro" id="IPR003770">
    <property type="entry name" value="MLTG-like"/>
</dbReference>
<dbReference type="NCBIfam" id="TIGR00247">
    <property type="entry name" value="endolytic transglycosylase MltG"/>
    <property type="match status" value="1"/>
</dbReference>
<gene>
    <name evidence="1" type="primary">mltG</name>
    <name evidence="2" type="ORF">BN1086_01842</name>
</gene>
<dbReference type="AlphaFoldDB" id="A0A078LAB8"/>
<dbReference type="Pfam" id="PF02618">
    <property type="entry name" value="YceG"/>
    <property type="match status" value="1"/>
</dbReference>
<dbReference type="Gene3D" id="3.30.160.60">
    <property type="entry name" value="Classic Zinc Finger"/>
    <property type="match status" value="2"/>
</dbReference>
<organism evidence="2">
    <name type="scientific">Citrobacter koseri</name>
    <name type="common">Citrobacter diversus</name>
    <dbReference type="NCBI Taxonomy" id="545"/>
    <lineage>
        <taxon>Bacteria</taxon>
        <taxon>Pseudomonadati</taxon>
        <taxon>Pseudomonadota</taxon>
        <taxon>Gammaproteobacteria</taxon>
        <taxon>Enterobacterales</taxon>
        <taxon>Enterobacteriaceae</taxon>
        <taxon>Citrobacter</taxon>
    </lineage>
</organism>
<keyword evidence="1" id="KW-0472">Membrane</keyword>
<dbReference type="PANTHER" id="PTHR30518">
    <property type="entry name" value="ENDOLYTIC MUREIN TRANSGLYCOSYLASE"/>
    <property type="match status" value="1"/>
</dbReference>
<dbReference type="CDD" id="cd08010">
    <property type="entry name" value="MltG_like"/>
    <property type="match status" value="1"/>
</dbReference>
<dbReference type="GO" id="GO:0005886">
    <property type="term" value="C:plasma membrane"/>
    <property type="evidence" value="ECO:0007669"/>
    <property type="project" value="UniProtKB-UniRule"/>
</dbReference>
<dbReference type="RefSeq" id="WP_012132825.1">
    <property type="nucleotide sequence ID" value="NZ_CP050078.1"/>
</dbReference>
<dbReference type="NCBIfam" id="NF007619">
    <property type="entry name" value="PRK10270.1"/>
    <property type="match status" value="1"/>
</dbReference>
<dbReference type="GO" id="GO:0071555">
    <property type="term" value="P:cell wall organization"/>
    <property type="evidence" value="ECO:0007669"/>
    <property type="project" value="UniProtKB-KW"/>
</dbReference>
<keyword evidence="1" id="KW-1133">Transmembrane helix</keyword>
<keyword evidence="1" id="KW-1003">Cell membrane</keyword>
<comment type="similarity">
    <text evidence="1">Belongs to the transglycosylase MltG family.</text>
</comment>
<dbReference type="EMBL" id="LK931336">
    <property type="protein sequence ID" value="CDZ83715.1"/>
    <property type="molecule type" value="Genomic_DNA"/>
</dbReference>
<keyword evidence="1" id="KW-0961">Cell wall biogenesis/degradation</keyword>
<dbReference type="PANTHER" id="PTHR30518:SF2">
    <property type="entry name" value="ENDOLYTIC MUREIN TRANSGLYCOSYLASE"/>
    <property type="match status" value="1"/>
</dbReference>
<dbReference type="FunFam" id="3.30.160.60:FF:000497">
    <property type="entry name" value="Endolytic murein transglycosylase"/>
    <property type="match status" value="1"/>
</dbReference>
<proteinExistence type="inferred from homology"/>
<comment type="function">
    <text evidence="1">Functions as a peptidoglycan terminase that cleaves nascent peptidoglycan strands endolytically to terminate their elongation.</text>
</comment>
<dbReference type="EC" id="4.2.2.29" evidence="1"/>
<dbReference type="GO" id="GO:0008932">
    <property type="term" value="F:lytic endotransglycosylase activity"/>
    <property type="evidence" value="ECO:0007669"/>
    <property type="project" value="UniProtKB-UniRule"/>
</dbReference>
<keyword evidence="1" id="KW-0997">Cell inner membrane</keyword>
<dbReference type="HAMAP" id="MF_02065">
    <property type="entry name" value="MltG"/>
    <property type="match status" value="1"/>
</dbReference>
<protein>
    <recommendedName>
        <fullName evidence="1">Endolytic murein transglycosylase</fullName>
        <ecNumber evidence="1">4.2.2.29</ecNumber>
    </recommendedName>
    <alternativeName>
        <fullName evidence="1">Peptidoglycan lytic transglycosylase</fullName>
    </alternativeName>
    <alternativeName>
        <fullName evidence="1">Peptidoglycan polymerization terminase</fullName>
    </alternativeName>
</protein>
<evidence type="ECO:0000313" key="2">
    <source>
        <dbReference type="EMBL" id="CDZ83715.1"/>
    </source>
</evidence>
<reference evidence="2" key="1">
    <citation type="submission" date="2014-06" db="EMBL/GenBank/DDBJ databases">
        <authorList>
            <person name="Urmite Genomes Urmite Genomes"/>
        </authorList>
    </citation>
    <scope>NUCLEOTIDE SEQUENCE</scope>
</reference>
<sequence length="340" mass="38332">MKRMLRFFLLLVVVLGIAAGAGMWKVRQLADSPLLIKEETIFTLKAGTGRLALGDQLYADKIINRPRVFQWLLRVEPELSNFKAGTYRLTPDMTVREMLKLLESGKEAQFPLRLVEGMRLSDYLNQLRNAPYIQHTLSDDRYETVAQALKLETPEWLEGWFWPDTWMYTANTTDVALLKRAHQKMVKAVDDFWEGRAEGLPYKDKNQLVTMASIIEKETAVASERDQVASVFINRLRIGMRLQTDPTVIYGMGASYNGKLSRAALETPTAYNTYTITGLPPGPIAMPGEASLKAAAHPAKTPYLYFVADGKGGHTFNTNLASHNRSVQDYLKVLKEKNGQ</sequence>
<keyword evidence="1" id="KW-0812">Transmembrane</keyword>
<accession>A0A078LAB8</accession>
<dbReference type="GeneID" id="45135936"/>
<dbReference type="GO" id="GO:0009252">
    <property type="term" value="P:peptidoglycan biosynthetic process"/>
    <property type="evidence" value="ECO:0007669"/>
    <property type="project" value="UniProtKB-UniRule"/>
</dbReference>
<dbReference type="PATRIC" id="fig|545.12.peg.1854"/>
<dbReference type="OMA" id="MFIPNTY"/>